<feature type="chain" id="PRO_5045327764" description="BMP family ABC transporter substrate-binding protein" evidence="2">
    <location>
        <begin position="32"/>
        <end position="244"/>
    </location>
</feature>
<keyword evidence="4" id="KW-1185">Reference proteome</keyword>
<gene>
    <name evidence="3" type="ORF">ORG12_08140</name>
</gene>
<feature type="compositionally biased region" description="Gly residues" evidence="1">
    <location>
        <begin position="35"/>
        <end position="45"/>
    </location>
</feature>
<evidence type="ECO:0000313" key="4">
    <source>
        <dbReference type="Proteomes" id="UP001207276"/>
    </source>
</evidence>
<dbReference type="Proteomes" id="UP001207276">
    <property type="component" value="Unassembled WGS sequence"/>
</dbReference>
<comment type="caution">
    <text evidence="3">The sequence shown here is derived from an EMBL/GenBank/DDBJ whole genome shotgun (WGS) entry which is preliminary data.</text>
</comment>
<dbReference type="Gene3D" id="3.40.50.2300">
    <property type="match status" value="1"/>
</dbReference>
<feature type="signal peptide" evidence="2">
    <location>
        <begin position="1"/>
        <end position="31"/>
    </location>
</feature>
<keyword evidence="2" id="KW-0732">Signal</keyword>
<dbReference type="PROSITE" id="PS51257">
    <property type="entry name" value="PROKAR_LIPOPROTEIN"/>
    <property type="match status" value="1"/>
</dbReference>
<evidence type="ECO:0000256" key="1">
    <source>
        <dbReference type="SAM" id="MobiDB-lite"/>
    </source>
</evidence>
<dbReference type="RefSeq" id="WP_159557159.1">
    <property type="nucleotide sequence ID" value="NZ_CP104934.1"/>
</dbReference>
<evidence type="ECO:0000256" key="2">
    <source>
        <dbReference type="SAM" id="SignalP"/>
    </source>
</evidence>
<organism evidence="3 4">
    <name type="scientific">Curtobacterium poinsettiae</name>
    <dbReference type="NCBI Taxonomy" id="159612"/>
    <lineage>
        <taxon>Bacteria</taxon>
        <taxon>Bacillati</taxon>
        <taxon>Actinomycetota</taxon>
        <taxon>Actinomycetes</taxon>
        <taxon>Micrococcales</taxon>
        <taxon>Microbacteriaceae</taxon>
        <taxon>Curtobacterium</taxon>
    </lineage>
</organism>
<accession>A0ABT3S1B4</accession>
<protein>
    <recommendedName>
        <fullName evidence="5">BMP family ABC transporter substrate-binding protein</fullName>
    </recommendedName>
</protein>
<dbReference type="EMBL" id="JAPJDE010000002">
    <property type="protein sequence ID" value="MCX2848639.1"/>
    <property type="molecule type" value="Genomic_DNA"/>
</dbReference>
<evidence type="ECO:0000313" key="3">
    <source>
        <dbReference type="EMBL" id="MCX2848639.1"/>
    </source>
</evidence>
<sequence length="244" mass="24425">MIRPATRTTSLLTAVALAAAGATLLAGCSRASDGTTGGTGTGTGPGPTANASAHASAGLLGTGFSEPDQPPAPEATIHPEPGSWSGVHAPAGYDVVLLSDAGDAADAPTRTLLDAVDSWASDEDVTVTPVSAKDADDRIAAVLRAVDAEPDLVITVGNHMVDPLAAVSPTALHQQFLVVGAEIAEPTSNVTAADWTGGGFRGEGLGPSSHYDPGTFTEDRAARGLRAGLAAVLHDLRGIVVWVP</sequence>
<feature type="region of interest" description="Disordered" evidence="1">
    <location>
        <begin position="34"/>
        <end position="85"/>
    </location>
</feature>
<name>A0ABT3S1B4_9MICO</name>
<reference evidence="3 4" key="1">
    <citation type="submission" date="2022-11" db="EMBL/GenBank/DDBJ databases">
        <title>Taxonomy of Curtobacterium flaccumfaciens.</title>
        <authorList>
            <person name="Osdaghi E."/>
            <person name="Taghavi S.M."/>
            <person name="Hamidizade M."/>
            <person name="Abachi H."/>
            <person name="Fazliarab A."/>
            <person name="Baeyen S."/>
            <person name="Portier P."/>
            <person name="Van Vaerenbergh J."/>
            <person name="Jacques M.-A."/>
        </authorList>
    </citation>
    <scope>NUCLEOTIDE SEQUENCE [LARGE SCALE GENOMIC DNA]</scope>
    <source>
        <strain evidence="3 4">LMG 3715</strain>
    </source>
</reference>
<evidence type="ECO:0008006" key="5">
    <source>
        <dbReference type="Google" id="ProtNLM"/>
    </source>
</evidence>
<proteinExistence type="predicted"/>